<evidence type="ECO:0000313" key="3">
    <source>
        <dbReference type="Proteomes" id="UP001597124"/>
    </source>
</evidence>
<feature type="transmembrane region" description="Helical" evidence="1">
    <location>
        <begin position="34"/>
        <end position="55"/>
    </location>
</feature>
<keyword evidence="1" id="KW-0472">Membrane</keyword>
<dbReference type="PANTHER" id="PTHR32309">
    <property type="entry name" value="TYROSINE-PROTEIN KINASE"/>
    <property type="match status" value="1"/>
</dbReference>
<gene>
    <name evidence="2" type="ORF">ACFQ00_08625</name>
</gene>
<evidence type="ECO:0008006" key="4">
    <source>
        <dbReference type="Google" id="ProtNLM"/>
    </source>
</evidence>
<dbReference type="RefSeq" id="WP_381489063.1">
    <property type="nucleotide sequence ID" value="NZ_JBHTIK010000005.1"/>
</dbReference>
<feature type="transmembrane region" description="Helical" evidence="1">
    <location>
        <begin position="286"/>
        <end position="308"/>
    </location>
</feature>
<sequence>MNEQLREYHVTPPDDQMLSQTSLTLAWDFLRRRLYLPIAMAAVSGVGAAGISLMFPDQYVSEAALAPSEYLYSLNADRSVSGSLGGRLLGLTGGGAKLIDPVDLTIEYAKSRDFVLYFIAKHNLAPELAAVSGWNRDTNRLIWDNSIYSLSTKTWSTKINGESHKPNETDLYRIFRERINITREFETGVILVDFRHVSPERSQKILKKFIDDLNYYVSDRQYRKSRSIANSLRKAIATEPLLSIKNELINSAIGHIRIMSMHGTSPNAAFDIIDTPSKPDEKDGPFRSLICLASAFAGGLLGLAWVLIKFRLSMMPK</sequence>
<dbReference type="PANTHER" id="PTHR32309:SF13">
    <property type="entry name" value="FERRIC ENTEROBACTIN TRANSPORT PROTEIN FEPE"/>
    <property type="match status" value="1"/>
</dbReference>
<dbReference type="InterPro" id="IPR050445">
    <property type="entry name" value="Bact_polysacc_biosynth/exp"/>
</dbReference>
<evidence type="ECO:0000313" key="2">
    <source>
        <dbReference type="EMBL" id="MFD0848387.1"/>
    </source>
</evidence>
<dbReference type="Proteomes" id="UP001597124">
    <property type="component" value="Unassembled WGS sequence"/>
</dbReference>
<name>A0ABW3C4F8_SPHXN</name>
<organism evidence="2 3">
    <name type="scientific">Sphingosinicella xenopeptidilytica</name>
    <dbReference type="NCBI Taxonomy" id="364098"/>
    <lineage>
        <taxon>Bacteria</taxon>
        <taxon>Pseudomonadati</taxon>
        <taxon>Pseudomonadota</taxon>
        <taxon>Alphaproteobacteria</taxon>
        <taxon>Sphingomonadales</taxon>
        <taxon>Sphingosinicellaceae</taxon>
        <taxon>Sphingosinicella</taxon>
    </lineage>
</organism>
<evidence type="ECO:0000256" key="1">
    <source>
        <dbReference type="SAM" id="Phobius"/>
    </source>
</evidence>
<keyword evidence="3" id="KW-1185">Reference proteome</keyword>
<comment type="caution">
    <text evidence="2">The sequence shown here is derived from an EMBL/GenBank/DDBJ whole genome shotgun (WGS) entry which is preliminary data.</text>
</comment>
<accession>A0ABW3C4F8</accession>
<proteinExistence type="predicted"/>
<reference evidence="3" key="1">
    <citation type="journal article" date="2019" name="Int. J. Syst. Evol. Microbiol.">
        <title>The Global Catalogue of Microorganisms (GCM) 10K type strain sequencing project: providing services to taxonomists for standard genome sequencing and annotation.</title>
        <authorList>
            <consortium name="The Broad Institute Genomics Platform"/>
            <consortium name="The Broad Institute Genome Sequencing Center for Infectious Disease"/>
            <person name="Wu L."/>
            <person name="Ma J."/>
        </authorList>
    </citation>
    <scope>NUCLEOTIDE SEQUENCE [LARGE SCALE GENOMIC DNA]</scope>
    <source>
        <strain evidence="3">CCUG 52537</strain>
    </source>
</reference>
<protein>
    <recommendedName>
        <fullName evidence="4">Polysaccharide chain length determinant N-terminal domain-containing protein</fullName>
    </recommendedName>
</protein>
<dbReference type="EMBL" id="JBHTIK010000005">
    <property type="protein sequence ID" value="MFD0848387.1"/>
    <property type="molecule type" value="Genomic_DNA"/>
</dbReference>
<keyword evidence="1" id="KW-0812">Transmembrane</keyword>
<keyword evidence="1" id="KW-1133">Transmembrane helix</keyword>